<keyword evidence="7" id="KW-1185">Reference proteome</keyword>
<evidence type="ECO:0000313" key="6">
    <source>
        <dbReference type="EMBL" id="KAK8937116.1"/>
    </source>
</evidence>
<feature type="signal peptide" evidence="4">
    <location>
        <begin position="1"/>
        <end position="23"/>
    </location>
</feature>
<dbReference type="InterPro" id="IPR032675">
    <property type="entry name" value="LRR_dom_sf"/>
</dbReference>
<keyword evidence="1" id="KW-0433">Leucine-rich repeat</keyword>
<feature type="domain" description="Leucine-rich repeat-containing N-terminal plant-type" evidence="5">
    <location>
        <begin position="83"/>
        <end position="119"/>
    </location>
</feature>
<evidence type="ECO:0000256" key="3">
    <source>
        <dbReference type="ARBA" id="ARBA00022737"/>
    </source>
</evidence>
<comment type="caution">
    <text evidence="6">The sequence shown here is derived from an EMBL/GenBank/DDBJ whole genome shotgun (WGS) entry which is preliminary data.</text>
</comment>
<accession>A0AAP0BHI9</accession>
<dbReference type="Pfam" id="PF08263">
    <property type="entry name" value="LRRNT_2"/>
    <property type="match status" value="1"/>
</dbReference>
<evidence type="ECO:0000259" key="5">
    <source>
        <dbReference type="Pfam" id="PF08263"/>
    </source>
</evidence>
<evidence type="ECO:0000256" key="1">
    <source>
        <dbReference type="ARBA" id="ARBA00022614"/>
    </source>
</evidence>
<keyword evidence="3" id="KW-0677">Repeat</keyword>
<keyword evidence="2 4" id="KW-0732">Signal</keyword>
<keyword evidence="6" id="KW-0418">Kinase</keyword>
<proteinExistence type="predicted"/>
<keyword evidence="6" id="KW-0675">Receptor</keyword>
<gene>
    <name evidence="6" type="primary">SERK2</name>
    <name evidence="6" type="ORF">KSP39_PZI012140</name>
</gene>
<dbReference type="Proteomes" id="UP001418222">
    <property type="component" value="Unassembled WGS sequence"/>
</dbReference>
<evidence type="ECO:0000256" key="2">
    <source>
        <dbReference type="ARBA" id="ARBA00022729"/>
    </source>
</evidence>
<dbReference type="PANTHER" id="PTHR47988">
    <property type="entry name" value="SOMATIC EMBRYOGENESIS RECEPTOR KINASE 1"/>
    <property type="match status" value="1"/>
</dbReference>
<dbReference type="Gene3D" id="3.80.10.10">
    <property type="entry name" value="Ribonuclease Inhibitor"/>
    <property type="match status" value="1"/>
</dbReference>
<evidence type="ECO:0000256" key="4">
    <source>
        <dbReference type="SAM" id="SignalP"/>
    </source>
</evidence>
<protein>
    <submittedName>
        <fullName evidence="6">Somatic embryogenesis receptor kinase 2</fullName>
    </submittedName>
</protein>
<name>A0AAP0BHI9_9ASPA</name>
<organism evidence="6 7">
    <name type="scientific">Platanthera zijinensis</name>
    <dbReference type="NCBI Taxonomy" id="2320716"/>
    <lineage>
        <taxon>Eukaryota</taxon>
        <taxon>Viridiplantae</taxon>
        <taxon>Streptophyta</taxon>
        <taxon>Embryophyta</taxon>
        <taxon>Tracheophyta</taxon>
        <taxon>Spermatophyta</taxon>
        <taxon>Magnoliopsida</taxon>
        <taxon>Liliopsida</taxon>
        <taxon>Asparagales</taxon>
        <taxon>Orchidaceae</taxon>
        <taxon>Orchidoideae</taxon>
        <taxon>Orchideae</taxon>
        <taxon>Orchidinae</taxon>
        <taxon>Platanthera</taxon>
    </lineage>
</organism>
<evidence type="ECO:0000313" key="7">
    <source>
        <dbReference type="Proteomes" id="UP001418222"/>
    </source>
</evidence>
<dbReference type="AlphaFoldDB" id="A0AAP0BHI9"/>
<reference evidence="6 7" key="1">
    <citation type="journal article" date="2022" name="Nat. Plants">
        <title>Genomes of leafy and leafless Platanthera orchids illuminate the evolution of mycoheterotrophy.</title>
        <authorList>
            <person name="Li M.H."/>
            <person name="Liu K.W."/>
            <person name="Li Z."/>
            <person name="Lu H.C."/>
            <person name="Ye Q.L."/>
            <person name="Zhang D."/>
            <person name="Wang J.Y."/>
            <person name="Li Y.F."/>
            <person name="Zhong Z.M."/>
            <person name="Liu X."/>
            <person name="Yu X."/>
            <person name="Liu D.K."/>
            <person name="Tu X.D."/>
            <person name="Liu B."/>
            <person name="Hao Y."/>
            <person name="Liao X.Y."/>
            <person name="Jiang Y.T."/>
            <person name="Sun W.H."/>
            <person name="Chen J."/>
            <person name="Chen Y.Q."/>
            <person name="Ai Y."/>
            <person name="Zhai J.W."/>
            <person name="Wu S.S."/>
            <person name="Zhou Z."/>
            <person name="Hsiao Y.Y."/>
            <person name="Wu W.L."/>
            <person name="Chen Y.Y."/>
            <person name="Lin Y.F."/>
            <person name="Hsu J.L."/>
            <person name="Li C.Y."/>
            <person name="Wang Z.W."/>
            <person name="Zhao X."/>
            <person name="Zhong W.Y."/>
            <person name="Ma X.K."/>
            <person name="Ma L."/>
            <person name="Huang J."/>
            <person name="Chen G.Z."/>
            <person name="Huang M.Z."/>
            <person name="Huang L."/>
            <person name="Peng D.H."/>
            <person name="Luo Y.B."/>
            <person name="Zou S.Q."/>
            <person name="Chen S.P."/>
            <person name="Lan S."/>
            <person name="Tsai W.C."/>
            <person name="Van de Peer Y."/>
            <person name="Liu Z.J."/>
        </authorList>
    </citation>
    <scope>NUCLEOTIDE SEQUENCE [LARGE SCALE GENOMIC DNA]</scope>
    <source>
        <strain evidence="6">Lor287</strain>
    </source>
</reference>
<keyword evidence="6" id="KW-0808">Transferase</keyword>
<dbReference type="GO" id="GO:0016301">
    <property type="term" value="F:kinase activity"/>
    <property type="evidence" value="ECO:0007669"/>
    <property type="project" value="UniProtKB-KW"/>
</dbReference>
<dbReference type="EMBL" id="JBBWWQ010000010">
    <property type="protein sequence ID" value="KAK8937116.1"/>
    <property type="molecule type" value="Genomic_DNA"/>
</dbReference>
<dbReference type="InterPro" id="IPR013210">
    <property type="entry name" value="LRR_N_plant-typ"/>
</dbReference>
<feature type="chain" id="PRO_5042846382" evidence="4">
    <location>
        <begin position="24"/>
        <end position="127"/>
    </location>
</feature>
<sequence>MDSFLGLRLIALYLCECVRGPQSSPPPFLAPPYRRRSFFYLRHQLRRYSLYITLTNLPLRAADQSSHSSLSLSHPLLLCLQTGEALHSLRTHLSDPTNVLQSWDPTLVNPCTWFHITCNTQNRVIRL</sequence>